<comment type="caution">
    <text evidence="1">The sequence shown here is derived from an EMBL/GenBank/DDBJ whole genome shotgun (WGS) entry which is preliminary data.</text>
</comment>
<dbReference type="RefSeq" id="WP_272092211.1">
    <property type="nucleotide sequence ID" value="NZ_JAQNDL010000005.1"/>
</dbReference>
<dbReference type="EMBL" id="JAQNDL010000005">
    <property type="protein sequence ID" value="MDC0723668.1"/>
    <property type="molecule type" value="Genomic_DNA"/>
</dbReference>
<name>A0ABT5ECR0_9BACT</name>
<evidence type="ECO:0000313" key="1">
    <source>
        <dbReference type="EMBL" id="MDC0723668.1"/>
    </source>
</evidence>
<evidence type="ECO:0000313" key="2">
    <source>
        <dbReference type="Proteomes" id="UP001221686"/>
    </source>
</evidence>
<gene>
    <name evidence="1" type="ORF">POL25_42690</name>
</gene>
<sequence>MNIETFVATARRVVQTSYLPMAGALVLASVYATPRIAEAYPVKPPWRADSLPADNFMITKGHGGYNCPGNCGIDLKVWRLDPTSSAWTFLKPGSTATPTPHEDHLAWGMPLFSPVDGEVVACWWNMEEDLPGGSVGPTNGEPLSCFSTPDGGCVVSGNHLMIRTFDGHVVYLAHLQRGSIPAGLCPIPGTATTNLTLTASSGEVCNKSGWGGMWNGARLDLQPGFTAYPQVKKGDFVARIGSSGGSDAPHLHMSVYEYSEDSIVTKNPCIRGEPWEFSEAFSQEVVSGVEPDVNDWDRLEGEELPFDGITGFHLWGDPLGPRNDHVFVENGTMPAVAATASGGLIAYKNSSNILEAAGFTIDLAGQIDLGPEDVRSGAVDFDVARINQVDPHAVVAYIDGTTTRLSLLPYFVESDADIIAGGLHSELSSGAQLVRATASPNDNGIVVAIKNSLDGVSVVNYETTRVGTHITVSREASDLTSPEIIDLDVATIVAGRARSETTGAFKGVVTAERRDDNTLWLQSWKLDSTGSNLDQIDAKQVTTLVGNVGFGVSEVDVTVTGSFGREYILVSSALDTGSSSLRLQTWEVSSLGILGKVDQFDGGGPISHLSSTRSGLQDALVGMRLGTSSHTLLSFHVTSDGLIRRVGTWDGENIQALALAGRSSQEDAIALFRTASGMLDLARYVTNYMWSL</sequence>
<reference evidence="1 2" key="1">
    <citation type="submission" date="2022-11" db="EMBL/GenBank/DDBJ databases">
        <title>Minimal conservation of predation-associated metabolite biosynthetic gene clusters underscores biosynthetic potential of Myxococcota including descriptions for ten novel species: Archangium lansinium sp. nov., Myxococcus landrumus sp. nov., Nannocystis bai.</title>
        <authorList>
            <person name="Ahearne A."/>
            <person name="Stevens C."/>
            <person name="Dowd S."/>
        </authorList>
    </citation>
    <scope>NUCLEOTIDE SEQUENCE [LARGE SCALE GENOMIC DNA]</scope>
    <source>
        <strain evidence="1 2">BB15-2</strain>
    </source>
</reference>
<accession>A0ABT5ECR0</accession>
<dbReference type="Proteomes" id="UP001221686">
    <property type="component" value="Unassembled WGS sequence"/>
</dbReference>
<dbReference type="InterPro" id="IPR011055">
    <property type="entry name" value="Dup_hybrid_motif"/>
</dbReference>
<protein>
    <recommendedName>
        <fullName evidence="3">Peptidase M23 domain-containing protein</fullName>
    </recommendedName>
</protein>
<organism evidence="1 2">
    <name type="scientific">Nannocystis bainbridge</name>
    <dbReference type="NCBI Taxonomy" id="2995303"/>
    <lineage>
        <taxon>Bacteria</taxon>
        <taxon>Pseudomonadati</taxon>
        <taxon>Myxococcota</taxon>
        <taxon>Polyangia</taxon>
        <taxon>Nannocystales</taxon>
        <taxon>Nannocystaceae</taxon>
        <taxon>Nannocystis</taxon>
    </lineage>
</organism>
<dbReference type="SUPFAM" id="SSF51261">
    <property type="entry name" value="Duplicated hybrid motif"/>
    <property type="match status" value="1"/>
</dbReference>
<keyword evidence="2" id="KW-1185">Reference proteome</keyword>
<evidence type="ECO:0008006" key="3">
    <source>
        <dbReference type="Google" id="ProtNLM"/>
    </source>
</evidence>
<proteinExistence type="predicted"/>
<dbReference type="Gene3D" id="2.70.70.10">
    <property type="entry name" value="Glucose Permease (Domain IIA)"/>
    <property type="match status" value="1"/>
</dbReference>